<gene>
    <name evidence="1" type="ORF">vBDshSR5C_97</name>
</gene>
<name>A0A1V0DYC1_9CAUD</name>
<reference evidence="1 2" key="1">
    <citation type="submission" date="2017-02" db="EMBL/GenBank/DDBJ databases">
        <title>A novel roseosiphophage isolated from the oligotrophic South China Sea.</title>
        <authorList>
            <person name="Yang Y."/>
            <person name="Cai L."/>
            <person name="Zhang R."/>
        </authorList>
    </citation>
    <scope>NUCLEOTIDE SEQUENCE [LARGE SCALE GENOMIC DNA]</scope>
</reference>
<evidence type="ECO:0000313" key="1">
    <source>
        <dbReference type="EMBL" id="ARB06151.1"/>
    </source>
</evidence>
<dbReference type="Proteomes" id="UP000224401">
    <property type="component" value="Segment"/>
</dbReference>
<proteinExistence type="predicted"/>
<dbReference type="EMBL" id="KY606587">
    <property type="protein sequence ID" value="ARB06151.1"/>
    <property type="molecule type" value="Genomic_DNA"/>
</dbReference>
<protein>
    <submittedName>
        <fullName evidence="1">Uncharacterized protein</fullName>
    </submittedName>
</protein>
<evidence type="ECO:0000313" key="2">
    <source>
        <dbReference type="Proteomes" id="UP000224401"/>
    </source>
</evidence>
<organism evidence="1 2">
    <name type="scientific">Dinoroseobacter phage vB_DshS-R5C</name>
    <dbReference type="NCBI Taxonomy" id="1965368"/>
    <lineage>
        <taxon>Viruses</taxon>
        <taxon>Duplodnaviria</taxon>
        <taxon>Heunggongvirae</taxon>
        <taxon>Uroviricota</taxon>
        <taxon>Caudoviricetes</taxon>
        <taxon>Nanhaivirus</taxon>
        <taxon>Nanhaivirus D5C</taxon>
    </lineage>
</organism>
<sequence length="85" mass="10024">MTNDKGPRTNSDEPENWENPPAFIFRVFVDDEPKAQVFGPQDKRNWVLWKLSQYAIAFEDEGIVSVKRFNNGKWENADDWRNLAH</sequence>
<accession>A0A1V0DYC1</accession>
<keyword evidence="2" id="KW-1185">Reference proteome</keyword>